<dbReference type="InterPro" id="IPR052102">
    <property type="entry name" value="Enkurin_domain-protein"/>
</dbReference>
<dbReference type="GO" id="GO:0005929">
    <property type="term" value="C:cilium"/>
    <property type="evidence" value="ECO:0007669"/>
    <property type="project" value="UniProtKB-SubCell"/>
</dbReference>
<keyword evidence="9" id="KW-1185">Reference proteome</keyword>
<evidence type="ECO:0000256" key="5">
    <source>
        <dbReference type="ARBA" id="ARBA00023273"/>
    </source>
</evidence>
<dbReference type="PANTHER" id="PTHR21490:SF2">
    <property type="entry name" value="ENKURIN DOMAIN-CONTAINING PROTEIN 1"/>
    <property type="match status" value="1"/>
</dbReference>
<dbReference type="EMBL" id="JANEYG010000059">
    <property type="protein sequence ID" value="KAJ8915009.1"/>
    <property type="molecule type" value="Genomic_DNA"/>
</dbReference>
<keyword evidence="4" id="KW-0206">Cytoskeleton</keyword>
<evidence type="ECO:0000259" key="7">
    <source>
        <dbReference type="PROSITE" id="PS51665"/>
    </source>
</evidence>
<dbReference type="PROSITE" id="PS51665">
    <property type="entry name" value="ENKURIN"/>
    <property type="match status" value="1"/>
</dbReference>
<evidence type="ECO:0000256" key="6">
    <source>
        <dbReference type="SAM" id="MobiDB-lite"/>
    </source>
</evidence>
<comment type="subcellular location">
    <subcellularLocation>
        <location evidence="1">Cell projection</location>
        <location evidence="1">Cilium</location>
    </subcellularLocation>
    <subcellularLocation>
        <location evidence="2">Cytoplasm</location>
        <location evidence="2">Cytoskeleton</location>
    </subcellularLocation>
</comment>
<feature type="compositionally biased region" description="Low complexity" evidence="6">
    <location>
        <begin position="139"/>
        <end position="157"/>
    </location>
</feature>
<dbReference type="AlphaFoldDB" id="A0AAV8VLK7"/>
<feature type="region of interest" description="Disordered" evidence="6">
    <location>
        <begin position="137"/>
        <end position="166"/>
    </location>
</feature>
<evidence type="ECO:0000256" key="2">
    <source>
        <dbReference type="ARBA" id="ARBA00004245"/>
    </source>
</evidence>
<feature type="region of interest" description="Disordered" evidence="6">
    <location>
        <begin position="190"/>
        <end position="238"/>
    </location>
</feature>
<evidence type="ECO:0000313" key="8">
    <source>
        <dbReference type="EMBL" id="KAJ8915009.1"/>
    </source>
</evidence>
<feature type="compositionally biased region" description="Basic and acidic residues" evidence="6">
    <location>
        <begin position="213"/>
        <end position="226"/>
    </location>
</feature>
<dbReference type="PANTHER" id="PTHR21490">
    <property type="entry name" value="ENKURIN-RELATED"/>
    <property type="match status" value="1"/>
</dbReference>
<keyword evidence="5" id="KW-0966">Cell projection</keyword>
<dbReference type="Proteomes" id="UP001159042">
    <property type="component" value="Unassembled WGS sequence"/>
</dbReference>
<sequence>MHTTTLQGVFPEPKPVYRRNFIKENVRSIKQMQGLLQEAGVVQRRQPKQDKFRNAPHVDVPPLRRSRGNSPAHHASSPERLKLDRAARRFSLARPGPETGKERTEIMGQRNSKFVHRGMQTERAEDVSKLYETGIIKYPSPSAGKSKSSSKNSPKAKGQGDEVEEGMQNLDLEGKDFVKENMSNIKPKTVKQTVSKVPAHAPPSYQRGVVPKYLRDRKEEDVKQVEEEPCPPGHVLLPEEERKETLRVLRQSYADRIQELNSLPVRSDTLRVKRRKMEIEEELKRIDGGIKVFQRPKVYVKINA</sequence>
<comment type="caution">
    <text evidence="8">The sequence shown here is derived from an EMBL/GenBank/DDBJ whole genome shotgun (WGS) entry which is preliminary data.</text>
</comment>
<keyword evidence="3" id="KW-0963">Cytoplasm</keyword>
<evidence type="ECO:0000256" key="1">
    <source>
        <dbReference type="ARBA" id="ARBA00004138"/>
    </source>
</evidence>
<organism evidence="8 9">
    <name type="scientific">Exocentrus adspersus</name>
    <dbReference type="NCBI Taxonomy" id="1586481"/>
    <lineage>
        <taxon>Eukaryota</taxon>
        <taxon>Metazoa</taxon>
        <taxon>Ecdysozoa</taxon>
        <taxon>Arthropoda</taxon>
        <taxon>Hexapoda</taxon>
        <taxon>Insecta</taxon>
        <taxon>Pterygota</taxon>
        <taxon>Neoptera</taxon>
        <taxon>Endopterygota</taxon>
        <taxon>Coleoptera</taxon>
        <taxon>Polyphaga</taxon>
        <taxon>Cucujiformia</taxon>
        <taxon>Chrysomeloidea</taxon>
        <taxon>Cerambycidae</taxon>
        <taxon>Lamiinae</taxon>
        <taxon>Acanthocinini</taxon>
        <taxon>Exocentrus</taxon>
    </lineage>
</organism>
<dbReference type="InterPro" id="IPR027012">
    <property type="entry name" value="Enkurin_dom"/>
</dbReference>
<accession>A0AAV8VLK7</accession>
<feature type="region of interest" description="Disordered" evidence="6">
    <location>
        <begin position="41"/>
        <end position="83"/>
    </location>
</feature>
<dbReference type="Pfam" id="PF13864">
    <property type="entry name" value="Enkurin"/>
    <property type="match status" value="1"/>
</dbReference>
<protein>
    <recommendedName>
        <fullName evidence="7">Enkurin domain-containing protein</fullName>
    </recommendedName>
</protein>
<evidence type="ECO:0000256" key="4">
    <source>
        <dbReference type="ARBA" id="ARBA00023212"/>
    </source>
</evidence>
<proteinExistence type="predicted"/>
<name>A0AAV8VLK7_9CUCU</name>
<dbReference type="GO" id="GO:0005881">
    <property type="term" value="C:cytoplasmic microtubule"/>
    <property type="evidence" value="ECO:0007669"/>
    <property type="project" value="TreeGrafter"/>
</dbReference>
<evidence type="ECO:0000313" key="9">
    <source>
        <dbReference type="Proteomes" id="UP001159042"/>
    </source>
</evidence>
<gene>
    <name evidence="8" type="ORF">NQ315_015983</name>
</gene>
<evidence type="ECO:0000256" key="3">
    <source>
        <dbReference type="ARBA" id="ARBA00022490"/>
    </source>
</evidence>
<feature type="domain" description="Enkurin" evidence="7">
    <location>
        <begin position="209"/>
        <end position="301"/>
    </location>
</feature>
<reference evidence="8 9" key="1">
    <citation type="journal article" date="2023" name="Insect Mol. Biol.">
        <title>Genome sequencing provides insights into the evolution of gene families encoding plant cell wall-degrading enzymes in longhorned beetles.</title>
        <authorList>
            <person name="Shin N.R."/>
            <person name="Okamura Y."/>
            <person name="Kirsch R."/>
            <person name="Pauchet Y."/>
        </authorList>
    </citation>
    <scope>NUCLEOTIDE SEQUENCE [LARGE SCALE GENOMIC DNA]</scope>
    <source>
        <strain evidence="8">EAD_L_NR</strain>
    </source>
</reference>